<dbReference type="AlphaFoldDB" id="A0A1H6UGB5"/>
<accession>A0A2H4PZ63</accession>
<dbReference type="RefSeq" id="WP_089672562.1">
    <property type="nucleotide sequence ID" value="NZ_CP024845.1"/>
</dbReference>
<keyword evidence="4" id="KW-1185">Reference proteome</keyword>
<dbReference type="SUPFAM" id="SSF51182">
    <property type="entry name" value="RmlC-like cupins"/>
    <property type="match status" value="1"/>
</dbReference>
<dbReference type="Pfam" id="PF07883">
    <property type="entry name" value="Cupin_2"/>
    <property type="match status" value="1"/>
</dbReference>
<dbReference type="InterPro" id="IPR011051">
    <property type="entry name" value="RmlC_Cupin_sf"/>
</dbReference>
<dbReference type="GeneID" id="35001405"/>
<accession>A0A1H6UGB5</accession>
<evidence type="ECO:0000259" key="2">
    <source>
        <dbReference type="Pfam" id="PF07883"/>
    </source>
</evidence>
<dbReference type="PANTHER" id="PTHR35848">
    <property type="entry name" value="OXALATE-BINDING PROTEIN"/>
    <property type="match status" value="1"/>
</dbReference>
<dbReference type="GO" id="GO:0016853">
    <property type="term" value="F:isomerase activity"/>
    <property type="evidence" value="ECO:0007669"/>
    <property type="project" value="UniProtKB-KW"/>
</dbReference>
<dbReference type="OrthoDB" id="192542at2157"/>
<name>A0A1H6UGB5_9EURY</name>
<evidence type="ECO:0000256" key="1">
    <source>
        <dbReference type="ARBA" id="ARBA00022723"/>
    </source>
</evidence>
<proteinExistence type="predicted"/>
<keyword evidence="3" id="KW-0413">Isomerase</keyword>
<dbReference type="InterPro" id="IPR051610">
    <property type="entry name" value="GPI/OXD"/>
</dbReference>
<dbReference type="InterPro" id="IPR013096">
    <property type="entry name" value="Cupin_2"/>
</dbReference>
<organism evidence="3 4">
    <name type="scientific">Halohasta litchfieldiae</name>
    <dbReference type="NCBI Taxonomy" id="1073996"/>
    <lineage>
        <taxon>Archaea</taxon>
        <taxon>Methanobacteriati</taxon>
        <taxon>Methanobacteriota</taxon>
        <taxon>Stenosarchaea group</taxon>
        <taxon>Halobacteria</taxon>
        <taxon>Halobacteriales</taxon>
        <taxon>Haloferacaceae</taxon>
        <taxon>Halohasta</taxon>
    </lineage>
</organism>
<gene>
    <name evidence="3" type="ORF">SAMN05444271_11158</name>
</gene>
<evidence type="ECO:0000313" key="4">
    <source>
        <dbReference type="Proteomes" id="UP000198888"/>
    </source>
</evidence>
<dbReference type="Gene3D" id="2.60.120.10">
    <property type="entry name" value="Jelly Rolls"/>
    <property type="match status" value="1"/>
</dbReference>
<dbReference type="STRING" id="1073996.SAMN05444271_11158"/>
<protein>
    <submittedName>
        <fullName evidence="3">Mannose-6-phosphate isomerase, cupin superfamily</fullName>
    </submittedName>
</protein>
<feature type="domain" description="Cupin type-2" evidence="2">
    <location>
        <begin position="37"/>
        <end position="109"/>
    </location>
</feature>
<dbReference type="InterPro" id="IPR014710">
    <property type="entry name" value="RmlC-like_jellyroll"/>
</dbReference>
<keyword evidence="1" id="KW-0479">Metal-binding</keyword>
<dbReference type="KEGG" id="hae:halTADL_0587"/>
<dbReference type="Proteomes" id="UP000198888">
    <property type="component" value="Unassembled WGS sequence"/>
</dbReference>
<dbReference type="GO" id="GO:0046872">
    <property type="term" value="F:metal ion binding"/>
    <property type="evidence" value="ECO:0007669"/>
    <property type="project" value="UniProtKB-KW"/>
</dbReference>
<reference evidence="3 4" key="1">
    <citation type="submission" date="2016-10" db="EMBL/GenBank/DDBJ databases">
        <authorList>
            <person name="de Groot N.N."/>
        </authorList>
    </citation>
    <scope>NUCLEOTIDE SEQUENCE [LARGE SCALE GENOMIC DNA]</scope>
    <source>
        <strain evidence="3 4">DSM 22187</strain>
    </source>
</reference>
<sequence length="125" mass="13972">MSYHVVDPDSIEPADRADGEFRSIGRTFGLDTLGLNHVTAAPGEQIPLKYHYHDEQEEAFYVIRGELHVDTPDKEYVIDEGDLFIVEPENPHRAFNPSGADSPVEVLAIGAPSVDDVHRYEPETQ</sequence>
<dbReference type="EMBL" id="FNYR01000011">
    <property type="protein sequence ID" value="SEI90686.1"/>
    <property type="molecule type" value="Genomic_DNA"/>
</dbReference>
<evidence type="ECO:0000313" key="3">
    <source>
        <dbReference type="EMBL" id="SEI90686.1"/>
    </source>
</evidence>